<keyword evidence="1" id="KW-0812">Transmembrane</keyword>
<protein>
    <submittedName>
        <fullName evidence="2">Uncharacterized protein</fullName>
    </submittedName>
</protein>
<proteinExistence type="predicted"/>
<keyword evidence="1" id="KW-0472">Membrane</keyword>
<dbReference type="Proteomes" id="UP000738517">
    <property type="component" value="Unassembled WGS sequence"/>
</dbReference>
<feature type="transmembrane region" description="Helical" evidence="1">
    <location>
        <begin position="30"/>
        <end position="48"/>
    </location>
</feature>
<comment type="caution">
    <text evidence="2">The sequence shown here is derived from an EMBL/GenBank/DDBJ whole genome shotgun (WGS) entry which is preliminary data.</text>
</comment>
<feature type="transmembrane region" description="Helical" evidence="1">
    <location>
        <begin position="130"/>
        <end position="154"/>
    </location>
</feature>
<name>A0ABW9YT46_9GAMM</name>
<reference evidence="2 3" key="1">
    <citation type="journal article" date="2017" name="Int. J. Syst. Evol. Microbiol.">
        <title>Photobacterium alginatilyticum sp. nov., a marine bacterium isolated from bottom seawater.</title>
        <authorList>
            <person name="Wang X."/>
            <person name="Wang Y."/>
            <person name="Yang X."/>
            <person name="Sun H."/>
            <person name="Li B."/>
            <person name="Zhang X.H."/>
        </authorList>
    </citation>
    <scope>NUCLEOTIDE SEQUENCE [LARGE SCALE GENOMIC DNA]</scope>
    <source>
        <strain evidence="2 3">P03D4</strain>
    </source>
</reference>
<keyword evidence="1" id="KW-1133">Transmembrane helix</keyword>
<evidence type="ECO:0000256" key="1">
    <source>
        <dbReference type="SAM" id="Phobius"/>
    </source>
</evidence>
<gene>
    <name evidence="2" type="ORF">EIZ48_27680</name>
</gene>
<feature type="transmembrane region" description="Helical" evidence="1">
    <location>
        <begin position="7"/>
        <end position="24"/>
    </location>
</feature>
<dbReference type="EMBL" id="RSEJ01000064">
    <property type="protein sequence ID" value="NBI56268.1"/>
    <property type="molecule type" value="Genomic_DNA"/>
</dbReference>
<accession>A0ABW9YT46</accession>
<keyword evidence="3" id="KW-1185">Reference proteome</keyword>
<organism evidence="2 3">
    <name type="scientific">Photobacterium alginatilyticum</name>
    <dbReference type="NCBI Taxonomy" id="1775171"/>
    <lineage>
        <taxon>Bacteria</taxon>
        <taxon>Pseudomonadati</taxon>
        <taxon>Pseudomonadota</taxon>
        <taxon>Gammaproteobacteria</taxon>
        <taxon>Vibrionales</taxon>
        <taxon>Vibrionaceae</taxon>
        <taxon>Photobacterium</taxon>
    </lineage>
</organism>
<evidence type="ECO:0000313" key="3">
    <source>
        <dbReference type="Proteomes" id="UP000738517"/>
    </source>
</evidence>
<sequence length="162" mass="18327">MHDKMFNKVNLLVSLFILNVVLWVNEIKEFNVIASDVIICVVYIRFFSRLSEVLISFFLDVTDGKPKNKHTDKYDRIKLAIISYIEIFIISTCVYAVSPMIGNIFDAIITSLGAGTFTNIEFAKKSWMGLVAVYLQIFTTLTLVLLSIATYIGYSDESSVKS</sequence>
<feature type="transmembrane region" description="Helical" evidence="1">
    <location>
        <begin position="77"/>
        <end position="98"/>
    </location>
</feature>
<evidence type="ECO:0000313" key="2">
    <source>
        <dbReference type="EMBL" id="NBI56268.1"/>
    </source>
</evidence>
<dbReference type="RefSeq" id="WP_160658546.1">
    <property type="nucleotide sequence ID" value="NZ_RSEJ01000064.1"/>
</dbReference>